<evidence type="ECO:0000313" key="1">
    <source>
        <dbReference type="EMBL" id="MFD2934703.1"/>
    </source>
</evidence>
<evidence type="ECO:0000313" key="2">
    <source>
        <dbReference type="Proteomes" id="UP001597512"/>
    </source>
</evidence>
<proteinExistence type="predicted"/>
<dbReference type="Proteomes" id="UP001597512">
    <property type="component" value="Unassembled WGS sequence"/>
</dbReference>
<comment type="caution">
    <text evidence="1">The sequence shown here is derived from an EMBL/GenBank/DDBJ whole genome shotgun (WGS) entry which is preliminary data.</text>
</comment>
<name>A0ABW6AKS5_9BACT</name>
<gene>
    <name evidence="1" type="ORF">ACFS25_12985</name>
</gene>
<sequence length="297" mass="32282">MNTTRLLPYFAYPFLLISFWGCGDHRIPDITPGASHLRVVTLTQEGQNGTSKVSAFKYDAQGRLSLIIGYQTPDSSTAQVENTVFQYDGQNRLIQARREIVRRSGSSPNPVELYSYGYNGTGQMSRFGLSTNYSIPNTGWSVTPQYDPTNRVVGSSFSFSIPGVSVTGSGSYTYTGNNITTAIASSTLFRNTPFTTTGTTTYTFDTNVNPFYGLFVIPRLGMFAMPISASVNDNTYFGGITNSLVTLSQNNITSALSGGGAATQYSYAYNAANLPTKRVTGAGNSISETLYFEYESY</sequence>
<protein>
    <recommendedName>
        <fullName evidence="3">YD repeat-containing protein</fullName>
    </recommendedName>
</protein>
<dbReference type="RefSeq" id="WP_381501209.1">
    <property type="nucleotide sequence ID" value="NZ_JBHUOM010000004.1"/>
</dbReference>
<reference evidence="2" key="1">
    <citation type="journal article" date="2019" name="Int. J. Syst. Evol. Microbiol.">
        <title>The Global Catalogue of Microorganisms (GCM) 10K type strain sequencing project: providing services to taxonomists for standard genome sequencing and annotation.</title>
        <authorList>
            <consortium name="The Broad Institute Genomics Platform"/>
            <consortium name="The Broad Institute Genome Sequencing Center for Infectious Disease"/>
            <person name="Wu L."/>
            <person name="Ma J."/>
        </authorList>
    </citation>
    <scope>NUCLEOTIDE SEQUENCE [LARGE SCALE GENOMIC DNA]</scope>
    <source>
        <strain evidence="2">KCTC 52490</strain>
    </source>
</reference>
<evidence type="ECO:0008006" key="3">
    <source>
        <dbReference type="Google" id="ProtNLM"/>
    </source>
</evidence>
<organism evidence="1 2">
    <name type="scientific">Spirosoma flavum</name>
    <dbReference type="NCBI Taxonomy" id="2048557"/>
    <lineage>
        <taxon>Bacteria</taxon>
        <taxon>Pseudomonadati</taxon>
        <taxon>Bacteroidota</taxon>
        <taxon>Cytophagia</taxon>
        <taxon>Cytophagales</taxon>
        <taxon>Cytophagaceae</taxon>
        <taxon>Spirosoma</taxon>
    </lineage>
</organism>
<accession>A0ABW6AKS5</accession>
<dbReference type="EMBL" id="JBHUOM010000004">
    <property type="protein sequence ID" value="MFD2934703.1"/>
    <property type="molecule type" value="Genomic_DNA"/>
</dbReference>
<keyword evidence="2" id="KW-1185">Reference proteome</keyword>